<sequence>MAVAAAGSDGGGGPSAGWGSAAGGGGGGPSAYWGRVTMGQAGVGFDRNVALAPCILLCPKRRRANWVENVTHHVLAVHPGA</sequence>
<reference evidence="2" key="2">
    <citation type="submission" date="2008-12" db="EMBL/GenBank/DDBJ databases">
        <title>Improved gene annotation of the rice (Oryza sativa) genomes.</title>
        <authorList>
            <person name="Wang J."/>
            <person name="Li R."/>
            <person name="Fan W."/>
            <person name="Huang Q."/>
            <person name="Zhang J."/>
            <person name="Zhou Y."/>
            <person name="Hu Y."/>
            <person name="Zi S."/>
            <person name="Li J."/>
            <person name="Ni P."/>
            <person name="Zheng H."/>
            <person name="Zhang Y."/>
            <person name="Zhao M."/>
            <person name="Hao Q."/>
            <person name="McDermott J."/>
            <person name="Samudrala R."/>
            <person name="Kristiansen K."/>
            <person name="Wong G.K.-S."/>
        </authorList>
    </citation>
    <scope>NUCLEOTIDE SEQUENCE</scope>
</reference>
<evidence type="ECO:0000313" key="2">
    <source>
        <dbReference type="EMBL" id="EEE62793.1"/>
    </source>
</evidence>
<dbReference type="AlphaFoldDB" id="B9FN63"/>
<dbReference type="EMBL" id="CM000142">
    <property type="protein sequence ID" value="EEE62793.1"/>
    <property type="molecule type" value="Genomic_DNA"/>
</dbReference>
<name>B9FN63_ORYSJ</name>
<evidence type="ECO:0000256" key="1">
    <source>
        <dbReference type="SAM" id="MobiDB-lite"/>
    </source>
</evidence>
<proteinExistence type="predicted"/>
<gene>
    <name evidence="2" type="ORF">OsJ_17596</name>
</gene>
<feature type="compositionally biased region" description="Gly residues" evidence="1">
    <location>
        <begin position="8"/>
        <end position="26"/>
    </location>
</feature>
<protein>
    <submittedName>
        <fullName evidence="2">Uncharacterized protein</fullName>
    </submittedName>
</protein>
<reference evidence="2" key="1">
    <citation type="journal article" date="2005" name="PLoS Biol.">
        <title>The genomes of Oryza sativa: a history of duplications.</title>
        <authorList>
            <person name="Yu J."/>
            <person name="Wang J."/>
            <person name="Lin W."/>
            <person name="Li S."/>
            <person name="Li H."/>
            <person name="Zhou J."/>
            <person name="Ni P."/>
            <person name="Dong W."/>
            <person name="Hu S."/>
            <person name="Zeng C."/>
            <person name="Zhang J."/>
            <person name="Zhang Y."/>
            <person name="Li R."/>
            <person name="Xu Z."/>
            <person name="Li S."/>
            <person name="Li X."/>
            <person name="Zheng H."/>
            <person name="Cong L."/>
            <person name="Lin L."/>
            <person name="Yin J."/>
            <person name="Geng J."/>
            <person name="Li G."/>
            <person name="Shi J."/>
            <person name="Liu J."/>
            <person name="Lv H."/>
            <person name="Li J."/>
            <person name="Wang J."/>
            <person name="Deng Y."/>
            <person name="Ran L."/>
            <person name="Shi X."/>
            <person name="Wang X."/>
            <person name="Wu Q."/>
            <person name="Li C."/>
            <person name="Ren X."/>
            <person name="Wang J."/>
            <person name="Wang X."/>
            <person name="Li D."/>
            <person name="Liu D."/>
            <person name="Zhang X."/>
            <person name="Ji Z."/>
            <person name="Zhao W."/>
            <person name="Sun Y."/>
            <person name="Zhang Z."/>
            <person name="Bao J."/>
            <person name="Han Y."/>
            <person name="Dong L."/>
            <person name="Ji J."/>
            <person name="Chen P."/>
            <person name="Wu S."/>
            <person name="Liu J."/>
            <person name="Xiao Y."/>
            <person name="Bu D."/>
            <person name="Tan J."/>
            <person name="Yang L."/>
            <person name="Ye C."/>
            <person name="Zhang J."/>
            <person name="Xu J."/>
            <person name="Zhou Y."/>
            <person name="Yu Y."/>
            <person name="Zhang B."/>
            <person name="Zhuang S."/>
            <person name="Wei H."/>
            <person name="Liu B."/>
            <person name="Lei M."/>
            <person name="Yu H."/>
            <person name="Li Y."/>
            <person name="Xu H."/>
            <person name="Wei S."/>
            <person name="He X."/>
            <person name="Fang L."/>
            <person name="Zhang Z."/>
            <person name="Zhang Y."/>
            <person name="Huang X."/>
            <person name="Su Z."/>
            <person name="Tong W."/>
            <person name="Li J."/>
            <person name="Tong Z."/>
            <person name="Li S."/>
            <person name="Ye J."/>
            <person name="Wang L."/>
            <person name="Fang L."/>
            <person name="Lei T."/>
            <person name="Chen C."/>
            <person name="Chen H."/>
            <person name="Xu Z."/>
            <person name="Li H."/>
            <person name="Huang H."/>
            <person name="Zhang F."/>
            <person name="Xu H."/>
            <person name="Li N."/>
            <person name="Zhao C."/>
            <person name="Li S."/>
            <person name="Dong L."/>
            <person name="Huang Y."/>
            <person name="Li L."/>
            <person name="Xi Y."/>
            <person name="Qi Q."/>
            <person name="Li W."/>
            <person name="Zhang B."/>
            <person name="Hu W."/>
            <person name="Zhang Y."/>
            <person name="Tian X."/>
            <person name="Jiao Y."/>
            <person name="Liang X."/>
            <person name="Jin J."/>
            <person name="Gao L."/>
            <person name="Zheng W."/>
            <person name="Hao B."/>
            <person name="Liu S."/>
            <person name="Wang W."/>
            <person name="Yuan L."/>
            <person name="Cao M."/>
            <person name="McDermott J."/>
            <person name="Samudrala R."/>
            <person name="Wang J."/>
            <person name="Wong G.K."/>
            <person name="Yang H."/>
        </authorList>
    </citation>
    <scope>NUCLEOTIDE SEQUENCE [LARGE SCALE GENOMIC DNA]</scope>
</reference>
<accession>B9FN63</accession>
<organism evidence="2">
    <name type="scientific">Oryza sativa subsp. japonica</name>
    <name type="common">Rice</name>
    <dbReference type="NCBI Taxonomy" id="39947"/>
    <lineage>
        <taxon>Eukaryota</taxon>
        <taxon>Viridiplantae</taxon>
        <taxon>Streptophyta</taxon>
        <taxon>Embryophyta</taxon>
        <taxon>Tracheophyta</taxon>
        <taxon>Spermatophyta</taxon>
        <taxon>Magnoliopsida</taxon>
        <taxon>Liliopsida</taxon>
        <taxon>Poales</taxon>
        <taxon>Poaceae</taxon>
        <taxon>BOP clade</taxon>
        <taxon>Oryzoideae</taxon>
        <taxon>Oryzeae</taxon>
        <taxon>Oryzinae</taxon>
        <taxon>Oryza</taxon>
        <taxon>Oryza sativa</taxon>
    </lineage>
</organism>
<feature type="region of interest" description="Disordered" evidence="1">
    <location>
        <begin position="1"/>
        <end position="26"/>
    </location>
</feature>
<dbReference type="Proteomes" id="UP000007752">
    <property type="component" value="Chromosome 5"/>
</dbReference>